<dbReference type="Proteomes" id="UP000643165">
    <property type="component" value="Unassembled WGS sequence"/>
</dbReference>
<evidence type="ECO:0000256" key="2">
    <source>
        <dbReference type="SAM" id="Phobius"/>
    </source>
</evidence>
<feature type="transmembrane region" description="Helical" evidence="2">
    <location>
        <begin position="92"/>
        <end position="113"/>
    </location>
</feature>
<keyword evidence="2" id="KW-1133">Transmembrane helix</keyword>
<feature type="transmembrane region" description="Helical" evidence="2">
    <location>
        <begin position="49"/>
        <end position="72"/>
    </location>
</feature>
<keyword evidence="2" id="KW-0472">Membrane</keyword>
<sequence>MTNDLPIPRQDDRSDSASVIEWGAADESPVAGRFRRAFGGLGRDHRVPVLLAGLGAVAALASLLGEWSTIVIPNAGPDPETPLRVTSGVSDVGLGPAYLVGLLALATAVSLALRGTDSVRANARVAGLTLAAGMLALLLATVVSLDDTMRRSMFSNTELTFAVEYERGLIVAFVAVGLFAAALLRISPGLAGARPGPDGSRRRSRRSSEEAEAEPEGGRPPADITVAPTVPFARGTSLD</sequence>
<organism evidence="3 4">
    <name type="scientific">Micromonospora lutea</name>
    <dbReference type="NCBI Taxonomy" id="419825"/>
    <lineage>
        <taxon>Bacteria</taxon>
        <taxon>Bacillati</taxon>
        <taxon>Actinomycetota</taxon>
        <taxon>Actinomycetes</taxon>
        <taxon>Micromonosporales</taxon>
        <taxon>Micromonosporaceae</taxon>
        <taxon>Micromonospora</taxon>
    </lineage>
</organism>
<protein>
    <submittedName>
        <fullName evidence="3">Uncharacterized protein</fullName>
    </submittedName>
</protein>
<reference evidence="3 4" key="1">
    <citation type="submission" date="2021-01" db="EMBL/GenBank/DDBJ databases">
        <title>Whole genome shotgun sequence of Verrucosispora lutea NBRC 106530.</title>
        <authorList>
            <person name="Komaki H."/>
            <person name="Tamura T."/>
        </authorList>
    </citation>
    <scope>NUCLEOTIDE SEQUENCE [LARGE SCALE GENOMIC DNA]</scope>
    <source>
        <strain evidence="3 4">NBRC 106530</strain>
    </source>
</reference>
<name>A0ABQ4IW31_9ACTN</name>
<proteinExistence type="predicted"/>
<feature type="transmembrane region" description="Helical" evidence="2">
    <location>
        <begin position="125"/>
        <end position="145"/>
    </location>
</feature>
<dbReference type="EMBL" id="BOPB01000012">
    <property type="protein sequence ID" value="GIJ22067.1"/>
    <property type="molecule type" value="Genomic_DNA"/>
</dbReference>
<keyword evidence="4" id="KW-1185">Reference proteome</keyword>
<gene>
    <name evidence="3" type="ORF">Vlu01_26910</name>
</gene>
<accession>A0ABQ4IW31</accession>
<comment type="caution">
    <text evidence="3">The sequence shown here is derived from an EMBL/GenBank/DDBJ whole genome shotgun (WGS) entry which is preliminary data.</text>
</comment>
<evidence type="ECO:0000313" key="4">
    <source>
        <dbReference type="Proteomes" id="UP000643165"/>
    </source>
</evidence>
<keyword evidence="2" id="KW-0812">Transmembrane</keyword>
<dbReference type="RefSeq" id="WP_203998528.1">
    <property type="nucleotide sequence ID" value="NZ_BOPB01000012.1"/>
</dbReference>
<evidence type="ECO:0000256" key="1">
    <source>
        <dbReference type="SAM" id="MobiDB-lite"/>
    </source>
</evidence>
<evidence type="ECO:0000313" key="3">
    <source>
        <dbReference type="EMBL" id="GIJ22067.1"/>
    </source>
</evidence>
<feature type="transmembrane region" description="Helical" evidence="2">
    <location>
        <begin position="165"/>
        <end position="184"/>
    </location>
</feature>
<feature type="region of interest" description="Disordered" evidence="1">
    <location>
        <begin position="192"/>
        <end position="239"/>
    </location>
</feature>